<evidence type="ECO:0000256" key="1">
    <source>
        <dbReference type="SAM" id="MobiDB-lite"/>
    </source>
</evidence>
<sequence length="294" mass="30411">QRVTKGSLAPAVREAGGSARDGTRARRKGAPVGTEHGSEGHGLCSAQTFRAVLLPGRSRRLGPNGAGETPAYLRAIDVKILQQLAAVNEGIEAVKWLLEEKGALASRCSSLTSSQYSLGGSQETSRRGSWASLQDPHDRLDSVSIGSYLDTLADELDEYSQHAADPRSPDAGSFLGHPRGQARSAVAARLPAAGALPAARRAPDQGPAKGRRTSPAAGRAQALGGRAATLLPILPEPRPLASSTARFSRTQPRAWALLPAGEAARGCCVAVTDVAAPSRGVLVASCCPRAPLGE</sequence>
<dbReference type="PANTHER" id="PTHR33767">
    <property type="entry name" value="LEUCINE RICH ADAPTOR PROTEIN 1-LIKE"/>
    <property type="match status" value="1"/>
</dbReference>
<proteinExistence type="predicted"/>
<dbReference type="Ensembl" id="ENSCPRT00005030171.1">
    <property type="protein sequence ID" value="ENSCPRP00005025831.1"/>
    <property type="gene ID" value="ENSCPRG00005017917.1"/>
</dbReference>
<feature type="region of interest" description="Disordered" evidence="1">
    <location>
        <begin position="160"/>
        <end position="180"/>
    </location>
</feature>
<feature type="region of interest" description="Disordered" evidence="1">
    <location>
        <begin position="1"/>
        <end position="42"/>
    </location>
</feature>
<dbReference type="Proteomes" id="UP000594220">
    <property type="component" value="Unplaced"/>
</dbReference>
<dbReference type="InterPro" id="IPR039499">
    <property type="entry name" value="LURA1/LRA25"/>
</dbReference>
<dbReference type="GO" id="GO:0005829">
    <property type="term" value="C:cytosol"/>
    <property type="evidence" value="ECO:0007669"/>
    <property type="project" value="Ensembl"/>
</dbReference>
<reference evidence="2" key="2">
    <citation type="submission" date="2025-09" db="UniProtKB">
        <authorList>
            <consortium name="Ensembl"/>
        </authorList>
    </citation>
    <scope>IDENTIFICATION</scope>
</reference>
<reference evidence="2" key="1">
    <citation type="submission" date="2025-08" db="UniProtKB">
        <authorList>
            <consortium name="Ensembl"/>
        </authorList>
    </citation>
    <scope>IDENTIFICATION</scope>
</reference>
<dbReference type="InterPro" id="IPR037443">
    <property type="entry name" value="LURAP1"/>
</dbReference>
<gene>
    <name evidence="2" type="primary">LURAP1</name>
</gene>
<feature type="region of interest" description="Disordered" evidence="1">
    <location>
        <begin position="115"/>
        <end position="134"/>
    </location>
</feature>
<dbReference type="GO" id="GO:0001819">
    <property type="term" value="P:positive regulation of cytokine production"/>
    <property type="evidence" value="ECO:0007669"/>
    <property type="project" value="Ensembl"/>
</dbReference>
<feature type="region of interest" description="Disordered" evidence="1">
    <location>
        <begin position="196"/>
        <end position="220"/>
    </location>
</feature>
<dbReference type="PANTHER" id="PTHR33767:SF2">
    <property type="entry name" value="LEUCINE RICH ADAPTOR PROTEIN 1"/>
    <property type="match status" value="1"/>
</dbReference>
<organism evidence="2 3">
    <name type="scientific">Crocodylus porosus</name>
    <name type="common">Saltwater crocodile</name>
    <name type="synonym">Estuarine crocodile</name>
    <dbReference type="NCBI Taxonomy" id="8502"/>
    <lineage>
        <taxon>Eukaryota</taxon>
        <taxon>Metazoa</taxon>
        <taxon>Chordata</taxon>
        <taxon>Craniata</taxon>
        <taxon>Vertebrata</taxon>
        <taxon>Euteleostomi</taxon>
        <taxon>Archelosauria</taxon>
        <taxon>Archosauria</taxon>
        <taxon>Crocodylia</taxon>
        <taxon>Longirostres</taxon>
        <taxon>Crocodylidae</taxon>
        <taxon>Crocodylus</taxon>
    </lineage>
</organism>
<dbReference type="Pfam" id="PF14854">
    <property type="entry name" value="LURAP"/>
    <property type="match status" value="1"/>
</dbReference>
<protein>
    <submittedName>
        <fullName evidence="2">Leucine rich adaptor protein 1</fullName>
    </submittedName>
</protein>
<dbReference type="GO" id="GO:0043123">
    <property type="term" value="P:positive regulation of canonical NF-kappaB signal transduction"/>
    <property type="evidence" value="ECO:0007669"/>
    <property type="project" value="Ensembl"/>
</dbReference>
<dbReference type="AlphaFoldDB" id="A0A7M4FLR5"/>
<evidence type="ECO:0000313" key="2">
    <source>
        <dbReference type="Ensembl" id="ENSCPRP00005025831.1"/>
    </source>
</evidence>
<name>A0A7M4FLR5_CROPO</name>
<accession>A0A7M4FLR5</accession>
<dbReference type="GeneTree" id="ENSGT00530000063790"/>
<keyword evidence="3" id="KW-1185">Reference proteome</keyword>
<evidence type="ECO:0000313" key="3">
    <source>
        <dbReference type="Proteomes" id="UP000594220"/>
    </source>
</evidence>